<organism evidence="2 3">
    <name type="scientific">Solanum pennellii</name>
    <name type="common">Tomato</name>
    <name type="synonym">Lycopersicon pennellii</name>
    <dbReference type="NCBI Taxonomy" id="28526"/>
    <lineage>
        <taxon>Eukaryota</taxon>
        <taxon>Viridiplantae</taxon>
        <taxon>Streptophyta</taxon>
        <taxon>Embryophyta</taxon>
        <taxon>Tracheophyta</taxon>
        <taxon>Spermatophyta</taxon>
        <taxon>Magnoliopsida</taxon>
        <taxon>eudicotyledons</taxon>
        <taxon>Gunneridae</taxon>
        <taxon>Pentapetalae</taxon>
        <taxon>asterids</taxon>
        <taxon>lamiids</taxon>
        <taxon>Solanales</taxon>
        <taxon>Solanaceae</taxon>
        <taxon>Solanoideae</taxon>
        <taxon>Solaneae</taxon>
        <taxon>Solanum</taxon>
        <taxon>Solanum subgen. Lycopersicon</taxon>
    </lineage>
</organism>
<reference evidence="3" key="2">
    <citation type="submission" date="2025-08" db="UniProtKB">
        <authorList>
            <consortium name="RefSeq"/>
        </authorList>
    </citation>
    <scope>IDENTIFICATION</scope>
</reference>
<protein>
    <submittedName>
        <fullName evidence="3">Uncharacterized protein LOC114076043</fullName>
    </submittedName>
</protein>
<feature type="region of interest" description="Disordered" evidence="1">
    <location>
        <begin position="48"/>
        <end position="68"/>
    </location>
</feature>
<dbReference type="RefSeq" id="XP_027770125.1">
    <property type="nucleotide sequence ID" value="XM_027914324.1"/>
</dbReference>
<dbReference type="Proteomes" id="UP000694930">
    <property type="component" value="Chromosome 2"/>
</dbReference>
<reference evidence="2" key="1">
    <citation type="journal article" date="2014" name="Nat. Genet.">
        <title>The genome of the stress-tolerant wild tomato species Solanum pennellii.</title>
        <authorList>
            <person name="Bolger A."/>
            <person name="Scossa F."/>
            <person name="Bolger M.E."/>
            <person name="Lanz C."/>
            <person name="Maumus F."/>
            <person name="Tohge T."/>
            <person name="Quesneville H."/>
            <person name="Alseekh S."/>
            <person name="Sorensen I."/>
            <person name="Lichtenstein G."/>
            <person name="Fich E.A."/>
            <person name="Conte M."/>
            <person name="Keller H."/>
            <person name="Schneeberger K."/>
            <person name="Schwacke R."/>
            <person name="Ofner I."/>
            <person name="Vrebalov J."/>
            <person name="Xu Y."/>
            <person name="Osorio S."/>
            <person name="Aflitos S.A."/>
            <person name="Schijlen E."/>
            <person name="Jimenez-Gomez J.M."/>
            <person name="Ryngajllo M."/>
            <person name="Kimura S."/>
            <person name="Kumar R."/>
            <person name="Koenig D."/>
            <person name="Headland L.R."/>
            <person name="Maloof J.N."/>
            <person name="Sinha N."/>
            <person name="van Ham R.C."/>
            <person name="Lankhorst R.K."/>
            <person name="Mao L."/>
            <person name="Vogel A."/>
            <person name="Arsova B."/>
            <person name="Panstruga R."/>
            <person name="Fei Z."/>
            <person name="Rose J.K."/>
            <person name="Zamir D."/>
            <person name="Carrari F."/>
            <person name="Giovannoni J.J."/>
            <person name="Weigel D."/>
            <person name="Usadel B."/>
            <person name="Fernie A.R."/>
        </authorList>
    </citation>
    <scope>NUCLEOTIDE SEQUENCE [LARGE SCALE GENOMIC DNA]</scope>
    <source>
        <strain evidence="2">cv. LA0716</strain>
    </source>
</reference>
<name>A0ABM1V307_SOLPN</name>
<evidence type="ECO:0000256" key="1">
    <source>
        <dbReference type="SAM" id="MobiDB-lite"/>
    </source>
</evidence>
<evidence type="ECO:0000313" key="2">
    <source>
        <dbReference type="Proteomes" id="UP000694930"/>
    </source>
</evidence>
<accession>A0ABM1V307</accession>
<gene>
    <name evidence="3" type="primary">LOC114076043</name>
</gene>
<sequence>MSNSLPQSSSVTFVKFAIGSRKSQLLPLSLIGAHSIQFISRSSDHKLLKGNGKGKAKGDTKEGHPQGGQAVDVTCVEIHIRSSAISHLMFGILVRYRFVALM</sequence>
<dbReference type="GeneID" id="114076043"/>
<keyword evidence="2" id="KW-1185">Reference proteome</keyword>
<proteinExistence type="predicted"/>
<evidence type="ECO:0000313" key="3">
    <source>
        <dbReference type="RefSeq" id="XP_027770125.1"/>
    </source>
</evidence>